<sequence length="38" mass="4359">MKTSLFKIKLQIFTYSPNGSCQTFILPALEFCKESVMN</sequence>
<organism evidence="1 2">
    <name type="scientific">Larinioides sclopetarius</name>
    <dbReference type="NCBI Taxonomy" id="280406"/>
    <lineage>
        <taxon>Eukaryota</taxon>
        <taxon>Metazoa</taxon>
        <taxon>Ecdysozoa</taxon>
        <taxon>Arthropoda</taxon>
        <taxon>Chelicerata</taxon>
        <taxon>Arachnida</taxon>
        <taxon>Araneae</taxon>
        <taxon>Araneomorphae</taxon>
        <taxon>Entelegynae</taxon>
        <taxon>Araneoidea</taxon>
        <taxon>Araneidae</taxon>
        <taxon>Larinioides</taxon>
    </lineage>
</organism>
<keyword evidence="2" id="KW-1185">Reference proteome</keyword>
<protein>
    <submittedName>
        <fullName evidence="1">Uncharacterized protein</fullName>
    </submittedName>
</protein>
<proteinExistence type="predicted"/>
<gene>
    <name evidence="1" type="ORF">LARSCL_LOCUS22608</name>
</gene>
<reference evidence="1 2" key="1">
    <citation type="submission" date="2024-04" db="EMBL/GenBank/DDBJ databases">
        <authorList>
            <person name="Rising A."/>
            <person name="Reimegard J."/>
            <person name="Sonavane S."/>
            <person name="Akerstrom W."/>
            <person name="Nylinder S."/>
            <person name="Hedman E."/>
            <person name="Kallberg Y."/>
        </authorList>
    </citation>
    <scope>NUCLEOTIDE SEQUENCE [LARGE SCALE GENOMIC DNA]</scope>
</reference>
<dbReference type="AlphaFoldDB" id="A0AAV2BZ78"/>
<dbReference type="EMBL" id="CAXIEN010000764">
    <property type="protein sequence ID" value="CAL1301586.1"/>
    <property type="molecule type" value="Genomic_DNA"/>
</dbReference>
<evidence type="ECO:0000313" key="2">
    <source>
        <dbReference type="Proteomes" id="UP001497382"/>
    </source>
</evidence>
<dbReference type="Proteomes" id="UP001497382">
    <property type="component" value="Unassembled WGS sequence"/>
</dbReference>
<name>A0AAV2BZ78_9ARAC</name>
<accession>A0AAV2BZ78</accession>
<evidence type="ECO:0000313" key="1">
    <source>
        <dbReference type="EMBL" id="CAL1301586.1"/>
    </source>
</evidence>
<comment type="caution">
    <text evidence="1">The sequence shown here is derived from an EMBL/GenBank/DDBJ whole genome shotgun (WGS) entry which is preliminary data.</text>
</comment>